<reference evidence="2 3" key="1">
    <citation type="submission" date="2023-07" db="EMBL/GenBank/DDBJ databases">
        <authorList>
            <person name="Peeters C."/>
        </authorList>
    </citation>
    <scope>NUCLEOTIDE SEQUENCE [LARGE SCALE GENOMIC DNA]</scope>
    <source>
        <strain evidence="2 3">LMG 18096</strain>
    </source>
</reference>
<organism evidence="2 3">
    <name type="scientific">Ralstonia holmesii</name>
    <dbReference type="NCBI Taxonomy" id="3058602"/>
    <lineage>
        <taxon>Bacteria</taxon>
        <taxon>Pseudomonadati</taxon>
        <taxon>Pseudomonadota</taxon>
        <taxon>Betaproteobacteria</taxon>
        <taxon>Burkholderiales</taxon>
        <taxon>Burkholderiaceae</taxon>
        <taxon>Ralstonia</taxon>
    </lineage>
</organism>
<dbReference type="InterPro" id="IPR027417">
    <property type="entry name" value="P-loop_NTPase"/>
</dbReference>
<dbReference type="Gene3D" id="1.10.260.40">
    <property type="entry name" value="lambda repressor-like DNA-binding domains"/>
    <property type="match status" value="1"/>
</dbReference>
<dbReference type="InterPro" id="IPR010982">
    <property type="entry name" value="Lambda_DNA-bd_dom_sf"/>
</dbReference>
<accession>A0ABC8QEV0</accession>
<dbReference type="Pfam" id="PF04471">
    <property type="entry name" value="Mrr_cat"/>
    <property type="match status" value="1"/>
</dbReference>
<name>A0ABC8QEV0_9RALS</name>
<dbReference type="InterPro" id="IPR001387">
    <property type="entry name" value="Cro/C1-type_HTH"/>
</dbReference>
<gene>
    <name evidence="2" type="ORF">LMG18096_01153</name>
</gene>
<keyword evidence="3" id="KW-1185">Reference proteome</keyword>
<dbReference type="Pfam" id="PF13560">
    <property type="entry name" value="HTH_31"/>
    <property type="match status" value="1"/>
</dbReference>
<dbReference type="EMBL" id="CATZAT010000001">
    <property type="protein sequence ID" value="CAJ0781316.1"/>
    <property type="molecule type" value="Genomic_DNA"/>
</dbReference>
<protein>
    <recommendedName>
        <fullName evidence="1">HTH cro/C1-type domain-containing protein</fullName>
    </recommendedName>
</protein>
<dbReference type="PROSITE" id="PS50943">
    <property type="entry name" value="HTH_CROC1"/>
    <property type="match status" value="1"/>
</dbReference>
<evidence type="ECO:0000313" key="2">
    <source>
        <dbReference type="EMBL" id="CAJ0781316.1"/>
    </source>
</evidence>
<dbReference type="InterPro" id="IPR007560">
    <property type="entry name" value="Restrct_endonuc_IV_Mrr"/>
</dbReference>
<evidence type="ECO:0000313" key="3">
    <source>
        <dbReference type="Proteomes" id="UP001189663"/>
    </source>
</evidence>
<dbReference type="CDD" id="cd00093">
    <property type="entry name" value="HTH_XRE"/>
    <property type="match status" value="1"/>
</dbReference>
<comment type="caution">
    <text evidence="2">The sequence shown here is derived from an EMBL/GenBank/DDBJ whole genome shotgun (WGS) entry which is preliminary data.</text>
</comment>
<evidence type="ECO:0000259" key="1">
    <source>
        <dbReference type="PROSITE" id="PS50943"/>
    </source>
</evidence>
<dbReference type="Proteomes" id="UP001189663">
    <property type="component" value="Unassembled WGS sequence"/>
</dbReference>
<dbReference type="RefSeq" id="WP_162634385.1">
    <property type="nucleotide sequence ID" value="NZ_CATZAT010000001.1"/>
</dbReference>
<dbReference type="SMART" id="SM00530">
    <property type="entry name" value="HTH_XRE"/>
    <property type="match status" value="1"/>
</dbReference>
<sequence>MSDDRFPYKEFGTLLGSLRLSAGFAKQQDLAAHLGVKQQTISRWEQGLSRPRAKDVATLAQALGVDEAILSAQAGHASVVAAIPAAGTAFDRPLPLHALTPEGFERFCRFLLERLYRGRGDVRAYGGPGHKQDGIDILVTGAIGVHTYQCKRVEKFGAQKVHAAVATQTYPADQKVLLLSSTASPDARDAIAMHPGWQLWDREDISQRLRSLSMQDQIDLVDIFFRGHRFDLLGVDEAGPLQAEEEFFKPFLADDRLFNHSWELVGREDEVDAVARHLLDASVVLTLLVGGPGYGKTRLLREVVTRLASARPGWQIRFVSQTEEVKAKHLELLGGSPLLLVVDDAHDRDDLGVLLRFAAANAQRQVRLLFSLRPYGKNALKHQAATFSLTTPEVQEVCLEPLDKGQAKALAERVLDQLGGPTDQAQAVAEATFGSPLATVLGAQIVARDKIAPVLMSNAGDFQDHVLARLQDVIAGKIVAGQDAVRLQAVLRIAALVQPIVPDDPNLLDLLLQVEGVERADAARLLRLLIDAGILFKRGRRYRIAPDLLADSIIQSNYVGPDGSANERSVAVFERAAAEQLRNLLVNLGRLEWRLRDGQTEGGRILASVASKLEWRDDYVNAHVVAVEAVAYYQPRFALDFAARLIREGHGDDASVRRMLRNAAFTMTYLEEACALLWRASKADSRTLNSHPDHGIRILKELAEFEPNKPIECVRVVVRFALSLLDRPHSLEGPYTPFSILEGALGTEMESRAWTSREMTITRHQLPLPQVKQVRDEIVSSLIQYVGGGATRHGYLAAATLAEALRAPMHGGDRDAWDDEHRDVLQKLFTALTENEAHPLVVVRSVKSASWHAFYGPAATKPLAQRIIGLLDRDLPTRVARALVDGWGGETYELKEPYDRSAIESDRIALIEELKAGFTSVDDLTDFLNQYLNEISAISGKGLGSAFALINQLIVEIPGFASAILRRYKETKNAPLALYAGAALGHLMGSNEGRAQVKALLEEAETEETLVLIADAYSRYQPHGAYGEDDSELLRKCFESRAPAVLAITPNIAQTVARLDPAFAVDLICSVNFELAGRATHDLFMWLLHESTIPKELLRNERYEQLLEKLVSIPSLDDYWIQEFLKKAVPTVPDKVMHLVISRLERASQVEGWSYRVLERSYMARHNGEKNLGLGFTQTAGWENHVRFLLDWALHSREAGEYSNFGEVFAALCGHYDDSLLDVLVQWLRQGPMTRARIVGDVLRYAQNTIIYDFPQFVRDILDVAETLGDDAVTAIRSAFFSATISGVRGTTPGEPFPEDIRLRAHAQQALAELSRADPAYDMFAEFLLVAEQGIERQRKEKEALDADDEE</sequence>
<proteinExistence type="predicted"/>
<dbReference type="SUPFAM" id="SSF52540">
    <property type="entry name" value="P-loop containing nucleoside triphosphate hydrolases"/>
    <property type="match status" value="1"/>
</dbReference>
<dbReference type="SUPFAM" id="SSF47413">
    <property type="entry name" value="lambda repressor-like DNA-binding domains"/>
    <property type="match status" value="1"/>
</dbReference>
<feature type="domain" description="HTH cro/C1-type" evidence="1">
    <location>
        <begin position="27"/>
        <end position="70"/>
    </location>
</feature>
<dbReference type="Gene3D" id="3.40.50.300">
    <property type="entry name" value="P-loop containing nucleotide triphosphate hydrolases"/>
    <property type="match status" value="1"/>
</dbReference>